<protein>
    <submittedName>
        <fullName evidence="1">Uncharacterized protein</fullName>
    </submittedName>
</protein>
<organism evidence="1 2">
    <name type="scientific">Entomophthora muscae</name>
    <dbReference type="NCBI Taxonomy" id="34485"/>
    <lineage>
        <taxon>Eukaryota</taxon>
        <taxon>Fungi</taxon>
        <taxon>Fungi incertae sedis</taxon>
        <taxon>Zoopagomycota</taxon>
        <taxon>Entomophthoromycotina</taxon>
        <taxon>Entomophthoromycetes</taxon>
        <taxon>Entomophthorales</taxon>
        <taxon>Entomophthoraceae</taxon>
        <taxon>Entomophthora</taxon>
    </lineage>
</organism>
<dbReference type="EMBL" id="QTSX02001435">
    <property type="protein sequence ID" value="KAJ9082344.1"/>
    <property type="molecule type" value="Genomic_DNA"/>
</dbReference>
<proteinExistence type="predicted"/>
<name>A0ACC2U5P3_9FUNG</name>
<comment type="caution">
    <text evidence="1">The sequence shown here is derived from an EMBL/GenBank/DDBJ whole genome shotgun (WGS) entry which is preliminary data.</text>
</comment>
<sequence>MSECSPYLPPEQIDGFMSKALMSRIARRVVAEQHIALTKHFNGESPNCSNDKVGVVTIECDPEDSVRRCATLARELVAKSYQKVHGKEVPSLPGLIIEGHKGVRFPFVQDHMDYILFEVLKNSYQSTLRQNIQNPSPIRVTIAEGSDEAVIRISDNGGGIPLNQISTLCSFAKFDPMRQSALQTMPPVSTRVEVEPTAAETAAILPEDREDFSSLGAAYSRLGIGLPVVSNFMKYWGGSLHLNSLAGLGCNVYLRFPNSRVGAREHLPFDPSQPDTVQTSPPLYSAHAH</sequence>
<evidence type="ECO:0000313" key="2">
    <source>
        <dbReference type="Proteomes" id="UP001165960"/>
    </source>
</evidence>
<accession>A0ACC2U5P3</accession>
<keyword evidence="2" id="KW-1185">Reference proteome</keyword>
<evidence type="ECO:0000313" key="1">
    <source>
        <dbReference type="EMBL" id="KAJ9082344.1"/>
    </source>
</evidence>
<reference evidence="1" key="1">
    <citation type="submission" date="2022-04" db="EMBL/GenBank/DDBJ databases">
        <title>Genome of the entomopathogenic fungus Entomophthora muscae.</title>
        <authorList>
            <person name="Elya C."/>
            <person name="Lovett B.R."/>
            <person name="Lee E."/>
            <person name="Macias A.M."/>
            <person name="Hajek A.E."/>
            <person name="De Bivort B.L."/>
            <person name="Kasson M.T."/>
            <person name="De Fine Licht H.H."/>
            <person name="Stajich J.E."/>
        </authorList>
    </citation>
    <scope>NUCLEOTIDE SEQUENCE</scope>
    <source>
        <strain evidence="1">Berkeley</strain>
    </source>
</reference>
<gene>
    <name evidence="1" type="primary">PKP2_2</name>
    <name evidence="1" type="ORF">DSO57_1005486</name>
</gene>
<dbReference type="Proteomes" id="UP001165960">
    <property type="component" value="Unassembled WGS sequence"/>
</dbReference>